<sequence length="210" mass="24557">MFVDLDASTLTQVANLALMSNYMFPSIWKNMTSYDRRFTRPKEFLLSDLLVFEIHFRKRNCILRVLFPKQCSSLNQKMERKDNPLHDTSQIQGRLVDFVMVSAIYESAFCLKTRLQVILQEIKKTNLEMFSLANEALKYPLLMLLLSSPLFLQLRVPNQSEITLILVSLYDKFPVQQVNVDIISIENDMRLQIKYSMKLNSGNFNFVLKV</sequence>
<reference evidence="2" key="1">
    <citation type="submission" date="2011-05" db="EMBL/GenBank/DDBJ databases">
        <authorList>
            <person name="Richards S.R."/>
            <person name="Qu J."/>
            <person name="Jiang H."/>
            <person name="Jhangiani S.N."/>
            <person name="Agravi P."/>
            <person name="Goodspeed R."/>
            <person name="Gross S."/>
            <person name="Mandapat C."/>
            <person name="Jackson L."/>
            <person name="Mathew T."/>
            <person name="Pu L."/>
            <person name="Thornton R."/>
            <person name="Saada N."/>
            <person name="Wilczek-Boney K.B."/>
            <person name="Lee S."/>
            <person name="Kovar C."/>
            <person name="Wu Y."/>
            <person name="Scherer S.E."/>
            <person name="Worley K.C."/>
            <person name="Muzny D.M."/>
            <person name="Gibbs R."/>
        </authorList>
    </citation>
    <scope>NUCLEOTIDE SEQUENCE</scope>
    <source>
        <strain evidence="2">Brora</strain>
    </source>
</reference>
<dbReference type="Proteomes" id="UP000014500">
    <property type="component" value="Unassembled WGS sequence"/>
</dbReference>
<dbReference type="EnsemblMetazoa" id="SMAR005487-RA">
    <property type="protein sequence ID" value="SMAR005487-PA"/>
    <property type="gene ID" value="SMAR005487"/>
</dbReference>
<reference evidence="1" key="2">
    <citation type="submission" date="2015-02" db="UniProtKB">
        <authorList>
            <consortium name="EnsemblMetazoa"/>
        </authorList>
    </citation>
    <scope>IDENTIFICATION</scope>
</reference>
<evidence type="ECO:0000313" key="1">
    <source>
        <dbReference type="EnsemblMetazoa" id="SMAR005487-PA"/>
    </source>
</evidence>
<protein>
    <submittedName>
        <fullName evidence="1">Uncharacterized protein</fullName>
    </submittedName>
</protein>
<dbReference type="HOGENOM" id="CLU_1311542_0_0_1"/>
<accession>T1IWC2</accession>
<keyword evidence="2" id="KW-1185">Reference proteome</keyword>
<name>T1IWC2_STRMM</name>
<evidence type="ECO:0000313" key="2">
    <source>
        <dbReference type="Proteomes" id="UP000014500"/>
    </source>
</evidence>
<dbReference type="EMBL" id="JH431612">
    <property type="status" value="NOT_ANNOTATED_CDS"/>
    <property type="molecule type" value="Genomic_DNA"/>
</dbReference>
<organism evidence="1 2">
    <name type="scientific">Strigamia maritima</name>
    <name type="common">European centipede</name>
    <name type="synonym">Geophilus maritimus</name>
    <dbReference type="NCBI Taxonomy" id="126957"/>
    <lineage>
        <taxon>Eukaryota</taxon>
        <taxon>Metazoa</taxon>
        <taxon>Ecdysozoa</taxon>
        <taxon>Arthropoda</taxon>
        <taxon>Myriapoda</taxon>
        <taxon>Chilopoda</taxon>
        <taxon>Pleurostigmophora</taxon>
        <taxon>Geophilomorpha</taxon>
        <taxon>Linotaeniidae</taxon>
        <taxon>Strigamia</taxon>
    </lineage>
</organism>
<proteinExistence type="predicted"/>
<dbReference type="AlphaFoldDB" id="T1IWC2"/>